<dbReference type="Gene3D" id="1.25.10.10">
    <property type="entry name" value="Leucine-rich Repeat Variant"/>
    <property type="match status" value="1"/>
</dbReference>
<dbReference type="Proteomes" id="UP000734854">
    <property type="component" value="Unassembled WGS sequence"/>
</dbReference>
<dbReference type="GO" id="GO:0000159">
    <property type="term" value="C:protein phosphatase type 2A complex"/>
    <property type="evidence" value="ECO:0007669"/>
    <property type="project" value="InterPro"/>
</dbReference>
<dbReference type="PANTHER" id="PTHR10257:SF3">
    <property type="entry name" value="SERINE_THREONINE-PROTEIN PHOSPHATASE 2A 56 KDA REGULATORY SUBUNIT GAMMA ISOFORM"/>
    <property type="match status" value="1"/>
</dbReference>
<protein>
    <submittedName>
        <fullName evidence="1">Uncharacterized protein</fullName>
    </submittedName>
</protein>
<sequence length="138" mass="15845">MHSSPTPGVVPQIEFLPHFRDVPFLERQALFLGNRICSVLFDFSDTLKSACEKEVKRQTLSELVDFVQFGSGRLNELEKNYRERVMLIYDGLHYDALVKSPYDGAREGFDQTVFSVRSDHSIGPMENFELNLVKDAQK</sequence>
<dbReference type="Pfam" id="PF01603">
    <property type="entry name" value="B56"/>
    <property type="match status" value="1"/>
</dbReference>
<organism evidence="1 2">
    <name type="scientific">Zingiber officinale</name>
    <name type="common">Ginger</name>
    <name type="synonym">Amomum zingiber</name>
    <dbReference type="NCBI Taxonomy" id="94328"/>
    <lineage>
        <taxon>Eukaryota</taxon>
        <taxon>Viridiplantae</taxon>
        <taxon>Streptophyta</taxon>
        <taxon>Embryophyta</taxon>
        <taxon>Tracheophyta</taxon>
        <taxon>Spermatophyta</taxon>
        <taxon>Magnoliopsida</taxon>
        <taxon>Liliopsida</taxon>
        <taxon>Zingiberales</taxon>
        <taxon>Zingiberaceae</taxon>
        <taxon>Zingiber</taxon>
    </lineage>
</organism>
<keyword evidence="2" id="KW-1185">Reference proteome</keyword>
<name>A0A8J5HV20_ZINOF</name>
<dbReference type="AlphaFoldDB" id="A0A8J5HV20"/>
<comment type="caution">
    <text evidence="1">The sequence shown here is derived from an EMBL/GenBank/DDBJ whole genome shotgun (WGS) entry which is preliminary data.</text>
</comment>
<accession>A0A8J5HV20</accession>
<evidence type="ECO:0000313" key="2">
    <source>
        <dbReference type="Proteomes" id="UP000734854"/>
    </source>
</evidence>
<dbReference type="SUPFAM" id="SSF48371">
    <property type="entry name" value="ARM repeat"/>
    <property type="match status" value="1"/>
</dbReference>
<dbReference type="InterPro" id="IPR016024">
    <property type="entry name" value="ARM-type_fold"/>
</dbReference>
<gene>
    <name evidence="1" type="ORF">ZIOFF_001181</name>
</gene>
<dbReference type="GO" id="GO:0019888">
    <property type="term" value="F:protein phosphatase regulator activity"/>
    <property type="evidence" value="ECO:0007669"/>
    <property type="project" value="InterPro"/>
</dbReference>
<dbReference type="InterPro" id="IPR011989">
    <property type="entry name" value="ARM-like"/>
</dbReference>
<reference evidence="1 2" key="1">
    <citation type="submission" date="2020-08" db="EMBL/GenBank/DDBJ databases">
        <title>Plant Genome Project.</title>
        <authorList>
            <person name="Zhang R.-G."/>
        </authorList>
    </citation>
    <scope>NUCLEOTIDE SEQUENCE [LARGE SCALE GENOMIC DNA]</scope>
    <source>
        <tissue evidence="1">Rhizome</tissue>
    </source>
</reference>
<dbReference type="InterPro" id="IPR002554">
    <property type="entry name" value="PP2A_B56"/>
</dbReference>
<evidence type="ECO:0000313" key="1">
    <source>
        <dbReference type="EMBL" id="KAG6536137.1"/>
    </source>
</evidence>
<dbReference type="PANTHER" id="PTHR10257">
    <property type="entry name" value="SERINE/THREONINE PROTEIN PHOSPHATASE 2A PP2A REGULATORY SUBUNIT B"/>
    <property type="match status" value="1"/>
</dbReference>
<dbReference type="EMBL" id="JACMSC010000001">
    <property type="protein sequence ID" value="KAG6536137.1"/>
    <property type="molecule type" value="Genomic_DNA"/>
</dbReference>
<proteinExistence type="predicted"/>
<dbReference type="GO" id="GO:0007165">
    <property type="term" value="P:signal transduction"/>
    <property type="evidence" value="ECO:0007669"/>
    <property type="project" value="InterPro"/>
</dbReference>